<sequence length="59" mass="6831">QAYVRRAYPLYRQSHVQRAMAMVLKAIGLEPQGRLNDWMTRAGLWFLRRRSAKLAAEGA</sequence>
<reference evidence="1 2" key="1">
    <citation type="submission" date="2018-06" db="EMBL/GenBank/DDBJ databases">
        <title>Azoarcus communis strain SWub3 genome.</title>
        <authorList>
            <person name="Zorraquino Salvo V."/>
            <person name="Toubiana D."/>
            <person name="Blumwald E."/>
        </authorList>
    </citation>
    <scope>NUCLEOTIDE SEQUENCE [LARGE SCALE GENOMIC DNA]</scope>
    <source>
        <strain evidence="1 2">SWub3</strain>
    </source>
</reference>
<feature type="non-terminal residue" evidence="1">
    <location>
        <position position="1"/>
    </location>
</feature>
<evidence type="ECO:0000313" key="2">
    <source>
        <dbReference type="Proteomes" id="UP000248259"/>
    </source>
</evidence>
<gene>
    <name evidence="1" type="ORF">DNK49_23370</name>
</gene>
<accession>A0A323UNF6</accession>
<name>A0A323UNF6_9RHOO</name>
<dbReference type="EMBL" id="QKOE01000126">
    <property type="protein sequence ID" value="PZA14165.1"/>
    <property type="molecule type" value="Genomic_DNA"/>
</dbReference>
<dbReference type="AlphaFoldDB" id="A0A323UNF6"/>
<organism evidence="1 2">
    <name type="scientific">Parazoarcus communis SWub3 = DSM 12120</name>
    <dbReference type="NCBI Taxonomy" id="1121029"/>
    <lineage>
        <taxon>Bacteria</taxon>
        <taxon>Pseudomonadati</taxon>
        <taxon>Pseudomonadota</taxon>
        <taxon>Betaproteobacteria</taxon>
        <taxon>Rhodocyclales</taxon>
        <taxon>Zoogloeaceae</taxon>
        <taxon>Parazoarcus</taxon>
    </lineage>
</organism>
<protein>
    <submittedName>
        <fullName evidence="1">Ferritin-like domain-containing protein</fullName>
    </submittedName>
</protein>
<dbReference type="Proteomes" id="UP000248259">
    <property type="component" value="Unassembled WGS sequence"/>
</dbReference>
<keyword evidence="2" id="KW-1185">Reference proteome</keyword>
<dbReference type="RefSeq" id="WP_207807119.1">
    <property type="nucleotide sequence ID" value="NZ_QKOE01000126.1"/>
</dbReference>
<comment type="caution">
    <text evidence="1">The sequence shown here is derived from an EMBL/GenBank/DDBJ whole genome shotgun (WGS) entry which is preliminary data.</text>
</comment>
<proteinExistence type="predicted"/>
<evidence type="ECO:0000313" key="1">
    <source>
        <dbReference type="EMBL" id="PZA14165.1"/>
    </source>
</evidence>